<dbReference type="SMART" id="SM00413">
    <property type="entry name" value="ETS"/>
    <property type="match status" value="1"/>
</dbReference>
<keyword evidence="5 6" id="KW-0539">Nucleus</keyword>
<dbReference type="InterPro" id="IPR003118">
    <property type="entry name" value="Pointed_dom"/>
</dbReference>
<dbReference type="InterPro" id="IPR036390">
    <property type="entry name" value="WH_DNA-bd_sf"/>
</dbReference>
<dbReference type="HOGENOM" id="CLU_037064_0_0_1"/>
<keyword evidence="4 6" id="KW-0238">DNA-binding</keyword>
<dbReference type="FunCoup" id="K1R6F0">
    <property type="interactions" value="2135"/>
</dbReference>
<dbReference type="InterPro" id="IPR000418">
    <property type="entry name" value="Ets_dom"/>
</dbReference>
<dbReference type="GO" id="GO:0030154">
    <property type="term" value="P:cell differentiation"/>
    <property type="evidence" value="ECO:0007669"/>
    <property type="project" value="TreeGrafter"/>
</dbReference>
<dbReference type="GO" id="GO:0000981">
    <property type="term" value="F:DNA-binding transcription factor activity, RNA polymerase II-specific"/>
    <property type="evidence" value="ECO:0007669"/>
    <property type="project" value="TreeGrafter"/>
</dbReference>
<dbReference type="GO" id="GO:0043565">
    <property type="term" value="F:sequence-specific DNA binding"/>
    <property type="evidence" value="ECO:0007669"/>
    <property type="project" value="InterPro"/>
</dbReference>
<evidence type="ECO:0000256" key="2">
    <source>
        <dbReference type="ARBA" id="ARBA00005562"/>
    </source>
</evidence>
<dbReference type="Gene3D" id="1.10.150.50">
    <property type="entry name" value="Transcription Factor, Ets-1"/>
    <property type="match status" value="1"/>
</dbReference>
<proteinExistence type="inferred from homology"/>
<reference evidence="7" key="1">
    <citation type="journal article" date="2012" name="Nature">
        <title>The oyster genome reveals stress adaptation and complexity of shell formation.</title>
        <authorList>
            <person name="Zhang G."/>
            <person name="Fang X."/>
            <person name="Guo X."/>
            <person name="Li L."/>
            <person name="Luo R."/>
            <person name="Xu F."/>
            <person name="Yang P."/>
            <person name="Zhang L."/>
            <person name="Wang X."/>
            <person name="Qi H."/>
            <person name="Xiong Z."/>
            <person name="Que H."/>
            <person name="Xie Y."/>
            <person name="Holland P.W."/>
            <person name="Paps J."/>
            <person name="Zhu Y."/>
            <person name="Wu F."/>
            <person name="Chen Y."/>
            <person name="Wang J."/>
            <person name="Peng C."/>
            <person name="Meng J."/>
            <person name="Yang L."/>
            <person name="Liu J."/>
            <person name="Wen B."/>
            <person name="Zhang N."/>
            <person name="Huang Z."/>
            <person name="Zhu Q."/>
            <person name="Feng Y."/>
            <person name="Mount A."/>
            <person name="Hedgecock D."/>
            <person name="Xu Z."/>
            <person name="Liu Y."/>
            <person name="Domazet-Loso T."/>
            <person name="Du Y."/>
            <person name="Sun X."/>
            <person name="Zhang S."/>
            <person name="Liu B."/>
            <person name="Cheng P."/>
            <person name="Jiang X."/>
            <person name="Li J."/>
            <person name="Fan D."/>
            <person name="Wang W."/>
            <person name="Fu W."/>
            <person name="Wang T."/>
            <person name="Wang B."/>
            <person name="Zhang J."/>
            <person name="Peng Z."/>
            <person name="Li Y."/>
            <person name="Li N."/>
            <person name="Wang J."/>
            <person name="Chen M."/>
            <person name="He Y."/>
            <person name="Tan F."/>
            <person name="Song X."/>
            <person name="Zheng Q."/>
            <person name="Huang R."/>
            <person name="Yang H."/>
            <person name="Du X."/>
            <person name="Chen L."/>
            <person name="Yang M."/>
            <person name="Gaffney P.M."/>
            <person name="Wang S."/>
            <person name="Luo L."/>
            <person name="She Z."/>
            <person name="Ming Y."/>
            <person name="Huang W."/>
            <person name="Zhang S."/>
            <person name="Huang B."/>
            <person name="Zhang Y."/>
            <person name="Qu T."/>
            <person name="Ni P."/>
            <person name="Miao G."/>
            <person name="Wang J."/>
            <person name="Wang Q."/>
            <person name="Steinberg C.E."/>
            <person name="Wang H."/>
            <person name="Li N."/>
            <person name="Qian L."/>
            <person name="Zhang G."/>
            <person name="Li Y."/>
            <person name="Yang H."/>
            <person name="Liu X."/>
            <person name="Wang J."/>
            <person name="Yin Y."/>
            <person name="Wang J."/>
        </authorList>
    </citation>
    <scope>NUCLEOTIDE SEQUENCE [LARGE SCALE GENOMIC DNA]</scope>
    <source>
        <strain evidence="7">05x7-T-G4-1.051#20</strain>
    </source>
</reference>
<dbReference type="PROSITE" id="PS51433">
    <property type="entry name" value="PNT"/>
    <property type="match status" value="1"/>
</dbReference>
<dbReference type="InterPro" id="IPR013761">
    <property type="entry name" value="SAM/pointed_sf"/>
</dbReference>
<comment type="similarity">
    <text evidence="2 6">Belongs to the ETS family.</text>
</comment>
<keyword evidence="3" id="KW-0597">Phosphoprotein</keyword>
<protein>
    <submittedName>
        <fullName evidence="7">GA-binding protein alpha chain</fullName>
    </submittedName>
</protein>
<dbReference type="PANTHER" id="PTHR11849">
    <property type="entry name" value="ETS"/>
    <property type="match status" value="1"/>
</dbReference>
<evidence type="ECO:0000256" key="3">
    <source>
        <dbReference type="ARBA" id="ARBA00022553"/>
    </source>
</evidence>
<evidence type="ECO:0000256" key="6">
    <source>
        <dbReference type="RuleBase" id="RU004019"/>
    </source>
</evidence>
<evidence type="ECO:0000256" key="1">
    <source>
        <dbReference type="ARBA" id="ARBA00004123"/>
    </source>
</evidence>
<dbReference type="PROSITE" id="PS50061">
    <property type="entry name" value="ETS_DOMAIN_3"/>
    <property type="match status" value="1"/>
</dbReference>
<dbReference type="Pfam" id="PF02198">
    <property type="entry name" value="SAM_PNT"/>
    <property type="match status" value="1"/>
</dbReference>
<organism evidence="7">
    <name type="scientific">Magallana gigas</name>
    <name type="common">Pacific oyster</name>
    <name type="synonym">Crassostrea gigas</name>
    <dbReference type="NCBI Taxonomy" id="29159"/>
    <lineage>
        <taxon>Eukaryota</taxon>
        <taxon>Metazoa</taxon>
        <taxon>Spiralia</taxon>
        <taxon>Lophotrochozoa</taxon>
        <taxon>Mollusca</taxon>
        <taxon>Bivalvia</taxon>
        <taxon>Autobranchia</taxon>
        <taxon>Pteriomorphia</taxon>
        <taxon>Ostreida</taxon>
        <taxon>Ostreoidea</taxon>
        <taxon>Ostreidae</taxon>
        <taxon>Magallana</taxon>
    </lineage>
</organism>
<evidence type="ECO:0000313" key="7">
    <source>
        <dbReference type="EMBL" id="EKC36810.1"/>
    </source>
</evidence>
<dbReference type="SMART" id="SM00251">
    <property type="entry name" value="SAM_PNT"/>
    <property type="match status" value="1"/>
</dbReference>
<sequence>MDIAEPLSTLKSLLELRLQCTLSDHQFYLQDTIELDTNKSLVEQCVQGEGMVQINLEVKSQPGVKPKINIVDILKPADEVEAQQIEQETVPVPQPAPATHTKTQQKVVIPLPEESENVTRWIVDQHFRREQDRLKIPFDPVQWNEIHVKHWIDWAIKEFKLVGVNPNNFKISGKQLCELTHPEFVKLIPNDKGDIFWTHLELLRKCKFVGRAKQYKQNRPRSPRITGDERLSPGNRTGNNGQIQLWQFLLDLLTDKDCREVIQWIGEEGEFKLNNPEMVAQMWGQRKNKPTMNYEKLSRALRYYYDGDMIAKVHGKRFVYKFVCDLKMLLGYSAGELNRLVTHCAERKLQRVRESLRPGVTKRLDHHKPTILTTTQVVQTME</sequence>
<dbReference type="SUPFAM" id="SSF46785">
    <property type="entry name" value="Winged helix' DNA-binding domain"/>
    <property type="match status" value="1"/>
</dbReference>
<dbReference type="Pfam" id="PF00178">
    <property type="entry name" value="Ets"/>
    <property type="match status" value="1"/>
</dbReference>
<dbReference type="GO" id="GO:0005634">
    <property type="term" value="C:nucleus"/>
    <property type="evidence" value="ECO:0007669"/>
    <property type="project" value="UniProtKB-SubCell"/>
</dbReference>
<dbReference type="FunFam" id="1.10.150.50:FF:000039">
    <property type="entry name" value="GA-binding protein alpha chain, putative"/>
    <property type="match status" value="1"/>
</dbReference>
<evidence type="ECO:0000256" key="4">
    <source>
        <dbReference type="ARBA" id="ARBA00023125"/>
    </source>
</evidence>
<dbReference type="PROSITE" id="PS00345">
    <property type="entry name" value="ETS_DOMAIN_1"/>
    <property type="match status" value="1"/>
</dbReference>
<dbReference type="InterPro" id="IPR036388">
    <property type="entry name" value="WH-like_DNA-bd_sf"/>
</dbReference>
<evidence type="ECO:0000256" key="5">
    <source>
        <dbReference type="ARBA" id="ARBA00023242"/>
    </source>
</evidence>
<dbReference type="InterPro" id="IPR046328">
    <property type="entry name" value="ETS_fam"/>
</dbReference>
<dbReference type="SUPFAM" id="SSF47769">
    <property type="entry name" value="SAM/Pointed domain"/>
    <property type="match status" value="1"/>
</dbReference>
<dbReference type="InParanoid" id="K1R6F0"/>
<dbReference type="PROSITE" id="PS00346">
    <property type="entry name" value="ETS_DOMAIN_2"/>
    <property type="match status" value="1"/>
</dbReference>
<dbReference type="AlphaFoldDB" id="K1R6F0"/>
<comment type="subcellular location">
    <subcellularLocation>
        <location evidence="1 6">Nucleus</location>
    </subcellularLocation>
</comment>
<dbReference type="PRINTS" id="PR00454">
    <property type="entry name" value="ETSDOMAIN"/>
</dbReference>
<dbReference type="Gene3D" id="1.10.10.10">
    <property type="entry name" value="Winged helix-like DNA-binding domain superfamily/Winged helix DNA-binding domain"/>
    <property type="match status" value="1"/>
</dbReference>
<name>K1R6F0_MAGGI</name>
<dbReference type="FunFam" id="1.10.10.10:FF:000200">
    <property type="entry name" value="GA-binding protein alpha chain, putative"/>
    <property type="match status" value="1"/>
</dbReference>
<accession>K1R6F0</accession>
<dbReference type="PANTHER" id="PTHR11849:SF195">
    <property type="entry name" value="GA-BINDING PROTEIN ALPHA CHAIN"/>
    <property type="match status" value="1"/>
</dbReference>
<dbReference type="InterPro" id="IPR024668">
    <property type="entry name" value="GABP_asu_N"/>
</dbReference>
<gene>
    <name evidence="7" type="ORF">CGI_10017442</name>
</gene>
<dbReference type="EMBL" id="JH817725">
    <property type="protein sequence ID" value="EKC36810.1"/>
    <property type="molecule type" value="Genomic_DNA"/>
</dbReference>
<dbReference type="Gene3D" id="3.10.20.90">
    <property type="entry name" value="Phosphatidylinositol 3-kinase Catalytic Subunit, Chain A, domain 1"/>
    <property type="match status" value="1"/>
</dbReference>
<dbReference type="Pfam" id="PF11620">
    <property type="entry name" value="GABP-alpha"/>
    <property type="match status" value="1"/>
</dbReference>